<dbReference type="GO" id="GO:0006814">
    <property type="term" value="P:sodium ion transport"/>
    <property type="evidence" value="ECO:0007669"/>
    <property type="project" value="TreeGrafter"/>
</dbReference>
<dbReference type="Pfam" id="PF00520">
    <property type="entry name" value="Ion_trans"/>
    <property type="match status" value="1"/>
</dbReference>
<protein>
    <submittedName>
        <fullName evidence="9">Cation channel sperm-associated protein 3</fullName>
    </submittedName>
</protein>
<feature type="transmembrane region" description="Helical" evidence="6">
    <location>
        <begin position="157"/>
        <end position="174"/>
    </location>
</feature>
<feature type="coiled-coil region" evidence="5">
    <location>
        <begin position="272"/>
        <end position="322"/>
    </location>
</feature>
<evidence type="ECO:0000256" key="1">
    <source>
        <dbReference type="ARBA" id="ARBA00004141"/>
    </source>
</evidence>
<evidence type="ECO:0000256" key="3">
    <source>
        <dbReference type="ARBA" id="ARBA00022989"/>
    </source>
</evidence>
<dbReference type="PANTHER" id="PTHR47131">
    <property type="entry name" value="CATION CHANNEL SPERM-ASSOCIATED PROTEIN 3"/>
    <property type="match status" value="1"/>
</dbReference>
<sequence>MEDLNYLEGRELTDKLPLEAFKSSSEVKEKLLLGRYRRTDTEFCEYIKKLLGHPLFKSLMISTIALNGIFLVIETDFKVRYESHYFLEIADLIILAIYTTEFLLNLYLDPIDYWKDGYKRYDVVVLFFAYLLYVIDRSDPQKYKFWNLVKGFQALRILKLVYYSTGMTILMTALRKTVKNVSYVLVLLFLLIFIFAILGHDLYGDPDTGDMQNWGSLPSAFFTLFSLVTVDGWTDLQDELDEKGLTSSRAFTIVFILLGFFVFFNMFIGVVIMDIQDTTEEYERKLQAERRATLHTKKQAILRRQQEEINALISQKKSSEYKTFNELVEDFKKTLYHTDPMILEEFCASIPFIDLYLTSLDRQDATVFKLQELYYEIVATLTTMLKESEEKSWQSLQSLKAKSSLLYK</sequence>
<evidence type="ECO:0000256" key="5">
    <source>
        <dbReference type="SAM" id="Coils"/>
    </source>
</evidence>
<dbReference type="GO" id="GO:0005245">
    <property type="term" value="F:voltage-gated calcium channel activity"/>
    <property type="evidence" value="ECO:0007669"/>
    <property type="project" value="TreeGrafter"/>
</dbReference>
<evidence type="ECO:0000313" key="8">
    <source>
        <dbReference type="Proteomes" id="UP001190640"/>
    </source>
</evidence>
<dbReference type="RefSeq" id="XP_054832329.1">
    <property type="nucleotide sequence ID" value="XM_054976354.1"/>
</dbReference>
<feature type="transmembrane region" description="Helical" evidence="6">
    <location>
        <begin position="250"/>
        <end position="275"/>
    </location>
</feature>
<keyword evidence="4 6" id="KW-0472">Membrane</keyword>
<feature type="transmembrane region" description="Helical" evidence="6">
    <location>
        <begin position="55"/>
        <end position="73"/>
    </location>
</feature>
<proteinExistence type="predicted"/>
<feature type="domain" description="Ion transport" evidence="7">
    <location>
        <begin position="53"/>
        <end position="281"/>
    </location>
</feature>
<gene>
    <name evidence="9" type="primary">CATSPER3</name>
</gene>
<keyword evidence="3 6" id="KW-1133">Transmembrane helix</keyword>
<dbReference type="PANTHER" id="PTHR47131:SF1">
    <property type="entry name" value="CATION CHANNEL SPERM-ASSOCIATED PROTEIN 3"/>
    <property type="match status" value="1"/>
</dbReference>
<dbReference type="GO" id="GO:0036128">
    <property type="term" value="C:CatSper complex"/>
    <property type="evidence" value="ECO:0007669"/>
    <property type="project" value="TreeGrafter"/>
</dbReference>
<evidence type="ECO:0000256" key="4">
    <source>
        <dbReference type="ARBA" id="ARBA00023136"/>
    </source>
</evidence>
<dbReference type="GO" id="GO:0001669">
    <property type="term" value="C:acrosomal vesicle"/>
    <property type="evidence" value="ECO:0007669"/>
    <property type="project" value="TreeGrafter"/>
</dbReference>
<dbReference type="InterPro" id="IPR005821">
    <property type="entry name" value="Ion_trans_dom"/>
</dbReference>
<evidence type="ECO:0000256" key="2">
    <source>
        <dbReference type="ARBA" id="ARBA00022692"/>
    </source>
</evidence>
<keyword evidence="8" id="KW-1185">Reference proteome</keyword>
<dbReference type="SUPFAM" id="SSF81324">
    <property type="entry name" value="Voltage-gated potassium channels"/>
    <property type="match status" value="1"/>
</dbReference>
<dbReference type="Proteomes" id="UP001190640">
    <property type="component" value="Chromosome 4"/>
</dbReference>
<keyword evidence="5" id="KW-0175">Coiled coil</keyword>
<feature type="transmembrane region" description="Helical" evidence="6">
    <location>
        <begin position="85"/>
        <end position="108"/>
    </location>
</feature>
<organism evidence="8 9">
    <name type="scientific">Eublepharis macularius</name>
    <name type="common">Leopard gecko</name>
    <name type="synonym">Cyrtodactylus macularius</name>
    <dbReference type="NCBI Taxonomy" id="481883"/>
    <lineage>
        <taxon>Eukaryota</taxon>
        <taxon>Metazoa</taxon>
        <taxon>Chordata</taxon>
        <taxon>Craniata</taxon>
        <taxon>Vertebrata</taxon>
        <taxon>Euteleostomi</taxon>
        <taxon>Lepidosauria</taxon>
        <taxon>Squamata</taxon>
        <taxon>Bifurcata</taxon>
        <taxon>Gekkota</taxon>
        <taxon>Eublepharidae</taxon>
        <taxon>Eublepharinae</taxon>
        <taxon>Eublepharis</taxon>
    </lineage>
</organism>
<dbReference type="AlphaFoldDB" id="A0AA97J7L0"/>
<reference evidence="9" key="1">
    <citation type="submission" date="2025-08" db="UniProtKB">
        <authorList>
            <consortium name="RefSeq"/>
        </authorList>
    </citation>
    <scope>IDENTIFICATION</scope>
    <source>
        <tissue evidence="9">Blood</tissue>
    </source>
</reference>
<dbReference type="Gene3D" id="1.20.120.350">
    <property type="entry name" value="Voltage-gated potassium channels. Chain C"/>
    <property type="match status" value="1"/>
</dbReference>
<evidence type="ECO:0000313" key="9">
    <source>
        <dbReference type="RefSeq" id="XP_054832329.1"/>
    </source>
</evidence>
<comment type="subcellular location">
    <subcellularLocation>
        <location evidence="1">Membrane</location>
        <topology evidence="1">Multi-pass membrane protein</topology>
    </subcellularLocation>
</comment>
<dbReference type="KEGG" id="emc:129327599"/>
<feature type="transmembrane region" description="Helical" evidence="6">
    <location>
        <begin position="180"/>
        <end position="199"/>
    </location>
</feature>
<dbReference type="CTD" id="347732"/>
<dbReference type="PRINTS" id="PR00169">
    <property type="entry name" value="KCHANNEL"/>
</dbReference>
<evidence type="ECO:0000259" key="7">
    <source>
        <dbReference type="Pfam" id="PF00520"/>
    </source>
</evidence>
<keyword evidence="2 6" id="KW-0812">Transmembrane</keyword>
<dbReference type="GO" id="GO:0048240">
    <property type="term" value="P:sperm capacitation"/>
    <property type="evidence" value="ECO:0007669"/>
    <property type="project" value="TreeGrafter"/>
</dbReference>
<evidence type="ECO:0000256" key="6">
    <source>
        <dbReference type="SAM" id="Phobius"/>
    </source>
</evidence>
<feature type="transmembrane region" description="Helical" evidence="6">
    <location>
        <begin position="120"/>
        <end position="136"/>
    </location>
</feature>
<dbReference type="GO" id="GO:0030317">
    <property type="term" value="P:flagellated sperm motility"/>
    <property type="evidence" value="ECO:0007669"/>
    <property type="project" value="TreeGrafter"/>
</dbReference>
<dbReference type="Gene3D" id="1.10.287.70">
    <property type="match status" value="1"/>
</dbReference>
<dbReference type="GeneID" id="129327599"/>
<accession>A0AA97J7L0</accession>
<name>A0AA97J7L0_EUBMA</name>
<dbReference type="InterPro" id="IPR027359">
    <property type="entry name" value="Volt_channel_dom_sf"/>
</dbReference>